<accession>A0A1L9ULM7</accession>
<dbReference type="InterPro" id="IPR055530">
    <property type="entry name" value="DUF7104"/>
</dbReference>
<gene>
    <name evidence="2" type="ORF">ASPBRDRAFT_175857</name>
</gene>
<evidence type="ECO:0000259" key="1">
    <source>
        <dbReference type="Pfam" id="PF06985"/>
    </source>
</evidence>
<dbReference type="RefSeq" id="XP_067479832.1">
    <property type="nucleotide sequence ID" value="XM_067619815.1"/>
</dbReference>
<dbReference type="PANTHER" id="PTHR24148">
    <property type="entry name" value="ANKYRIN REPEAT DOMAIN-CONTAINING PROTEIN 39 HOMOLOG-RELATED"/>
    <property type="match status" value="1"/>
</dbReference>
<name>A0A1L9ULM7_ASPBC</name>
<dbReference type="InterPro" id="IPR010730">
    <property type="entry name" value="HET"/>
</dbReference>
<evidence type="ECO:0000313" key="2">
    <source>
        <dbReference type="EMBL" id="OJJ72584.1"/>
    </source>
</evidence>
<proteinExistence type="predicted"/>
<dbReference type="STRING" id="767769.A0A1L9ULM7"/>
<reference evidence="3" key="1">
    <citation type="journal article" date="2017" name="Genome Biol.">
        <title>Comparative genomics reveals high biological diversity and specific adaptations in the industrially and medically important fungal genus Aspergillus.</title>
        <authorList>
            <person name="de Vries R.P."/>
            <person name="Riley R."/>
            <person name="Wiebenga A."/>
            <person name="Aguilar-Osorio G."/>
            <person name="Amillis S."/>
            <person name="Uchima C.A."/>
            <person name="Anderluh G."/>
            <person name="Asadollahi M."/>
            <person name="Askin M."/>
            <person name="Barry K."/>
            <person name="Battaglia E."/>
            <person name="Bayram O."/>
            <person name="Benocci T."/>
            <person name="Braus-Stromeyer S.A."/>
            <person name="Caldana C."/>
            <person name="Canovas D."/>
            <person name="Cerqueira G.C."/>
            <person name="Chen F."/>
            <person name="Chen W."/>
            <person name="Choi C."/>
            <person name="Clum A."/>
            <person name="Dos Santos R.A."/>
            <person name="Damasio A.R."/>
            <person name="Diallinas G."/>
            <person name="Emri T."/>
            <person name="Fekete E."/>
            <person name="Flipphi M."/>
            <person name="Freyberg S."/>
            <person name="Gallo A."/>
            <person name="Gournas C."/>
            <person name="Habgood R."/>
            <person name="Hainaut M."/>
            <person name="Harispe M.L."/>
            <person name="Henrissat B."/>
            <person name="Hilden K.S."/>
            <person name="Hope R."/>
            <person name="Hossain A."/>
            <person name="Karabika E."/>
            <person name="Karaffa L."/>
            <person name="Karanyi Z."/>
            <person name="Krasevec N."/>
            <person name="Kuo A."/>
            <person name="Kusch H."/>
            <person name="LaButti K."/>
            <person name="Lagendijk E.L."/>
            <person name="Lapidus A."/>
            <person name="Levasseur A."/>
            <person name="Lindquist E."/>
            <person name="Lipzen A."/>
            <person name="Logrieco A.F."/>
            <person name="MacCabe A."/>
            <person name="Maekelae M.R."/>
            <person name="Malavazi I."/>
            <person name="Melin P."/>
            <person name="Meyer V."/>
            <person name="Mielnichuk N."/>
            <person name="Miskei M."/>
            <person name="Molnar A.P."/>
            <person name="Mule G."/>
            <person name="Ngan C.Y."/>
            <person name="Orejas M."/>
            <person name="Orosz E."/>
            <person name="Ouedraogo J.P."/>
            <person name="Overkamp K.M."/>
            <person name="Park H.-S."/>
            <person name="Perrone G."/>
            <person name="Piumi F."/>
            <person name="Punt P.J."/>
            <person name="Ram A.F."/>
            <person name="Ramon A."/>
            <person name="Rauscher S."/>
            <person name="Record E."/>
            <person name="Riano-Pachon D.M."/>
            <person name="Robert V."/>
            <person name="Roehrig J."/>
            <person name="Ruller R."/>
            <person name="Salamov A."/>
            <person name="Salih N.S."/>
            <person name="Samson R.A."/>
            <person name="Sandor E."/>
            <person name="Sanguinetti M."/>
            <person name="Schuetze T."/>
            <person name="Sepcic K."/>
            <person name="Shelest E."/>
            <person name="Sherlock G."/>
            <person name="Sophianopoulou V."/>
            <person name="Squina F.M."/>
            <person name="Sun H."/>
            <person name="Susca A."/>
            <person name="Todd R.B."/>
            <person name="Tsang A."/>
            <person name="Unkles S.E."/>
            <person name="van de Wiele N."/>
            <person name="van Rossen-Uffink D."/>
            <person name="Oliveira J.V."/>
            <person name="Vesth T.C."/>
            <person name="Visser J."/>
            <person name="Yu J.-H."/>
            <person name="Zhou M."/>
            <person name="Andersen M.R."/>
            <person name="Archer D.B."/>
            <person name="Baker S.E."/>
            <person name="Benoit I."/>
            <person name="Brakhage A.A."/>
            <person name="Braus G.H."/>
            <person name="Fischer R."/>
            <person name="Frisvad J.C."/>
            <person name="Goldman G.H."/>
            <person name="Houbraken J."/>
            <person name="Oakley B."/>
            <person name="Pocsi I."/>
            <person name="Scazzocchio C."/>
            <person name="Seiboth B."/>
            <person name="vanKuyk P.A."/>
            <person name="Wortman J."/>
            <person name="Dyer P.S."/>
            <person name="Grigoriev I.V."/>
        </authorList>
    </citation>
    <scope>NUCLEOTIDE SEQUENCE [LARGE SCALE GENOMIC DNA]</scope>
    <source>
        <strain evidence="3">CBS 101740 / IMI 381727 / IBT 21946</strain>
    </source>
</reference>
<dbReference type="EMBL" id="KV878683">
    <property type="protein sequence ID" value="OJJ72584.1"/>
    <property type="molecule type" value="Genomic_DNA"/>
</dbReference>
<keyword evidence="3" id="KW-1185">Reference proteome</keyword>
<dbReference type="GeneID" id="93572303"/>
<sequence>MSQGAERNSCLAGPVFTYTELPPESPRPTTRMIRLLPNEDRNAEIECEIFNYDFALDTIDGDPHIYEALSYVWGSGTRSQKITLNGCQFPVTDNLYVALSYLRNRQLDRVLWVDAICIDQNNLDEKAKQIPLMRTIYAKAQNVIVWLREAYDDGDKALEGLRRLAEEQDIDTEEYQGAFSKLLERPWFRRIWVLQEVGVAQLINIMCGPIQIKGNMFCEGLRKLSLSSRLEASVGPVAFLINGALCRPIYEPGSRGTLTIGELVSMYCSHDATEQHDKVYALLGLSADPVTAALKPNYNLPWEKVLKQVTSHIFPDCSVETWQGFDTAVIKGKGRILGHIYSVQKDSEIFGHQNMNVYMNDTTRTPRFGGTYETWNLQALGQSPQDGDIVLHMQGASKPSIVRLCRDHFTIIALAVTPRQEHSGLLFSTTRKNRHMSSFCDILLTWRMPLANQAKVGLEVRSKLIDMAPNYHEEPCEVEMRRNNVMRTIAIIALDALGDSNMESKVIENLLYESGTERPILEELLEAAAKDRRSADVNFGDLPSPEEMAKAVAECEGPSGYIILELLLQLQGESLFISEEIVKAAASNHGEFGYKAMEVLLQHRGECLPISEEVVKVAAENIGSHGRKILEVLFLHRGDSLPKPSYTKGERVSRSLKKWLEQQRAWRRRKREMELRRSLINKGKPTSIILEQ</sequence>
<dbReference type="Pfam" id="PF23397">
    <property type="entry name" value="DUF7104"/>
    <property type="match status" value="2"/>
</dbReference>
<dbReference type="Pfam" id="PF06985">
    <property type="entry name" value="HET"/>
    <property type="match status" value="1"/>
</dbReference>
<dbReference type="AlphaFoldDB" id="A0A1L9ULM7"/>
<protein>
    <recommendedName>
        <fullName evidence="1">Heterokaryon incompatibility domain-containing protein</fullName>
    </recommendedName>
</protein>
<dbReference type="Proteomes" id="UP000184499">
    <property type="component" value="Unassembled WGS sequence"/>
</dbReference>
<organism evidence="2 3">
    <name type="scientific">Aspergillus brasiliensis (strain CBS 101740 / IMI 381727 / IBT 21946)</name>
    <dbReference type="NCBI Taxonomy" id="767769"/>
    <lineage>
        <taxon>Eukaryota</taxon>
        <taxon>Fungi</taxon>
        <taxon>Dikarya</taxon>
        <taxon>Ascomycota</taxon>
        <taxon>Pezizomycotina</taxon>
        <taxon>Eurotiomycetes</taxon>
        <taxon>Eurotiomycetidae</taxon>
        <taxon>Eurotiales</taxon>
        <taxon>Aspergillaceae</taxon>
        <taxon>Aspergillus</taxon>
        <taxon>Aspergillus subgen. Circumdati</taxon>
    </lineage>
</organism>
<dbReference type="InterPro" id="IPR052895">
    <property type="entry name" value="HetReg/Transcr_Mod"/>
</dbReference>
<evidence type="ECO:0000313" key="3">
    <source>
        <dbReference type="Proteomes" id="UP000184499"/>
    </source>
</evidence>
<dbReference type="OrthoDB" id="3477286at2759"/>
<dbReference type="PANTHER" id="PTHR24148:SF78">
    <property type="entry name" value="HETEROKARYON INCOMPATIBILITY DOMAIN-CONTAINING PROTEIN"/>
    <property type="match status" value="1"/>
</dbReference>
<feature type="domain" description="Heterokaryon incompatibility" evidence="1">
    <location>
        <begin position="66"/>
        <end position="196"/>
    </location>
</feature>
<dbReference type="VEuPathDB" id="FungiDB:ASPBRDRAFT_175857"/>
<dbReference type="OMA" id="LERMIWI"/>